<dbReference type="GO" id="GO:0140114">
    <property type="term" value="P:cellular detoxification of fluoride"/>
    <property type="evidence" value="ECO:0007669"/>
    <property type="project" value="UniProtKB-UniRule"/>
</dbReference>
<feature type="binding site" evidence="10">
    <location>
        <position position="72"/>
    </location>
    <ligand>
        <name>Na(+)</name>
        <dbReference type="ChEBI" id="CHEBI:29101"/>
        <note>structural</note>
    </ligand>
</feature>
<keyword evidence="2 10" id="KW-1003">Cell membrane</keyword>
<dbReference type="GO" id="GO:0005886">
    <property type="term" value="C:plasma membrane"/>
    <property type="evidence" value="ECO:0007669"/>
    <property type="project" value="UniProtKB-SubCell"/>
</dbReference>
<dbReference type="GO" id="GO:0046872">
    <property type="term" value="F:metal ion binding"/>
    <property type="evidence" value="ECO:0007669"/>
    <property type="project" value="UniProtKB-KW"/>
</dbReference>
<evidence type="ECO:0000256" key="3">
    <source>
        <dbReference type="ARBA" id="ARBA00022692"/>
    </source>
</evidence>
<dbReference type="AlphaFoldDB" id="A0A0K9H0D5"/>
<evidence type="ECO:0000256" key="8">
    <source>
        <dbReference type="ARBA" id="ARBA00035585"/>
    </source>
</evidence>
<evidence type="ECO:0000256" key="5">
    <source>
        <dbReference type="ARBA" id="ARBA00023136"/>
    </source>
</evidence>
<dbReference type="NCBIfam" id="TIGR00494">
    <property type="entry name" value="crcB"/>
    <property type="match status" value="1"/>
</dbReference>
<proteinExistence type="inferred from homology"/>
<reference evidence="12" key="1">
    <citation type="submission" date="2015-07" db="EMBL/GenBank/DDBJ databases">
        <title>Genome sequencing project for genomic taxonomy and phylogenomics of Bacillus-like bacteria.</title>
        <authorList>
            <person name="Liu B."/>
            <person name="Wang J."/>
            <person name="Zhu Y."/>
            <person name="Liu G."/>
            <person name="Chen Q."/>
            <person name="Chen Z."/>
            <person name="Lan J."/>
            <person name="Che J."/>
            <person name="Ge C."/>
            <person name="Shi H."/>
            <person name="Pan Z."/>
            <person name="Liu X."/>
        </authorList>
    </citation>
    <scope>NUCLEOTIDE SEQUENCE [LARGE SCALE GENOMIC DNA]</scope>
    <source>
        <strain evidence="12">FJAT-27997</strain>
    </source>
</reference>
<keyword evidence="10" id="KW-0406">Ion transport</keyword>
<evidence type="ECO:0000256" key="10">
    <source>
        <dbReference type="HAMAP-Rule" id="MF_00454"/>
    </source>
</evidence>
<comment type="similarity">
    <text evidence="7 10">Belongs to the fluoride channel Fluc/FEX (TC 1.A.43) family.</text>
</comment>
<evidence type="ECO:0000313" key="12">
    <source>
        <dbReference type="Proteomes" id="UP000037146"/>
    </source>
</evidence>
<comment type="function">
    <text evidence="9 10">Fluoride-specific ion channel. Important for reducing fluoride concentration in the cell, thus reducing its toxicity.</text>
</comment>
<sequence>MNVLAVMLGGFFGAVCRYALGEWIPTTNGFPLGTLLINLIGCIFLGWFLTFVSQKKTIRPEFTLIIGTGFIGSFTTFSTFSVETIHLFQEGLVFLALLYILTTTILGLLLAYLGRKLAVTYKAKGDVV</sequence>
<dbReference type="HAMAP" id="MF_00454">
    <property type="entry name" value="FluC"/>
    <property type="match status" value="1"/>
</dbReference>
<name>A0A0K9H0D5_9BACI</name>
<dbReference type="Pfam" id="PF02537">
    <property type="entry name" value="CRCB"/>
    <property type="match status" value="1"/>
</dbReference>
<evidence type="ECO:0000256" key="6">
    <source>
        <dbReference type="ARBA" id="ARBA00023303"/>
    </source>
</evidence>
<evidence type="ECO:0000256" key="1">
    <source>
        <dbReference type="ARBA" id="ARBA00004651"/>
    </source>
</evidence>
<keyword evidence="10" id="KW-0813">Transport</keyword>
<keyword evidence="12" id="KW-1185">Reference proteome</keyword>
<comment type="catalytic activity">
    <reaction evidence="8">
        <text>fluoride(in) = fluoride(out)</text>
        <dbReference type="Rhea" id="RHEA:76159"/>
        <dbReference type="ChEBI" id="CHEBI:17051"/>
    </reaction>
    <physiologicalReaction direction="left-to-right" evidence="8">
        <dbReference type="Rhea" id="RHEA:76160"/>
    </physiologicalReaction>
</comment>
<evidence type="ECO:0000313" key="11">
    <source>
        <dbReference type="EMBL" id="KMY52373.1"/>
    </source>
</evidence>
<keyword evidence="6 10" id="KW-0407">Ion channel</keyword>
<keyword evidence="4 10" id="KW-1133">Transmembrane helix</keyword>
<keyword evidence="10" id="KW-0479">Metal-binding</keyword>
<comment type="activity regulation">
    <text evidence="10">Na(+) is not transported, but it plays an essential structural role and its presence is essential for fluoride channel function.</text>
</comment>
<comment type="caution">
    <text evidence="11">The sequence shown here is derived from an EMBL/GenBank/DDBJ whole genome shotgun (WGS) entry which is preliminary data.</text>
</comment>
<evidence type="ECO:0000256" key="2">
    <source>
        <dbReference type="ARBA" id="ARBA00022475"/>
    </source>
</evidence>
<feature type="transmembrane region" description="Helical" evidence="10">
    <location>
        <begin position="92"/>
        <end position="114"/>
    </location>
</feature>
<accession>A0A0K9H0D5</accession>
<dbReference type="Proteomes" id="UP000037146">
    <property type="component" value="Unassembled WGS sequence"/>
</dbReference>
<evidence type="ECO:0000256" key="9">
    <source>
        <dbReference type="ARBA" id="ARBA00049940"/>
    </source>
</evidence>
<dbReference type="PANTHER" id="PTHR28259:SF1">
    <property type="entry name" value="FLUORIDE EXPORT PROTEIN 1-RELATED"/>
    <property type="match status" value="1"/>
</dbReference>
<feature type="binding site" evidence="10">
    <location>
        <position position="75"/>
    </location>
    <ligand>
        <name>Na(+)</name>
        <dbReference type="ChEBI" id="CHEBI:29101"/>
        <note>structural</note>
    </ligand>
</feature>
<feature type="transmembrane region" description="Helical" evidence="10">
    <location>
        <begin position="31"/>
        <end position="50"/>
    </location>
</feature>
<comment type="subcellular location">
    <subcellularLocation>
        <location evidence="1 10">Cell membrane</location>
        <topology evidence="1 10">Multi-pass membrane protein</topology>
    </subcellularLocation>
</comment>
<keyword evidence="5 10" id="KW-0472">Membrane</keyword>
<evidence type="ECO:0000256" key="4">
    <source>
        <dbReference type="ARBA" id="ARBA00022989"/>
    </source>
</evidence>
<dbReference type="GO" id="GO:0062054">
    <property type="term" value="F:fluoride channel activity"/>
    <property type="evidence" value="ECO:0007669"/>
    <property type="project" value="UniProtKB-UniRule"/>
</dbReference>
<organism evidence="11 12">
    <name type="scientific">Peribacillus loiseleuriae</name>
    <dbReference type="NCBI Taxonomy" id="1679170"/>
    <lineage>
        <taxon>Bacteria</taxon>
        <taxon>Bacillati</taxon>
        <taxon>Bacillota</taxon>
        <taxon>Bacilli</taxon>
        <taxon>Bacillales</taxon>
        <taxon>Bacillaceae</taxon>
        <taxon>Peribacillus</taxon>
    </lineage>
</organism>
<protein>
    <recommendedName>
        <fullName evidence="10">Fluoride-specific ion channel FluC</fullName>
    </recommendedName>
</protein>
<keyword evidence="10" id="KW-0915">Sodium</keyword>
<dbReference type="InterPro" id="IPR003691">
    <property type="entry name" value="FluC"/>
</dbReference>
<keyword evidence="3 10" id="KW-0812">Transmembrane</keyword>
<dbReference type="PANTHER" id="PTHR28259">
    <property type="entry name" value="FLUORIDE EXPORT PROTEIN 1-RELATED"/>
    <property type="match status" value="1"/>
</dbReference>
<feature type="transmembrane region" description="Helical" evidence="10">
    <location>
        <begin position="62"/>
        <end position="80"/>
    </location>
</feature>
<dbReference type="OrthoDB" id="9799631at2"/>
<dbReference type="EMBL" id="LFZW01000001">
    <property type="protein sequence ID" value="KMY52373.1"/>
    <property type="molecule type" value="Genomic_DNA"/>
</dbReference>
<dbReference type="PATRIC" id="fig|1679170.3.peg.3444"/>
<gene>
    <name evidence="10" type="primary">fluC</name>
    <name evidence="10" type="synonym">crcB</name>
    <name evidence="11" type="ORF">AC625_15105</name>
</gene>
<evidence type="ECO:0000256" key="7">
    <source>
        <dbReference type="ARBA" id="ARBA00035120"/>
    </source>
</evidence>